<keyword evidence="1" id="KW-1133">Transmembrane helix</keyword>
<dbReference type="InterPro" id="IPR011657">
    <property type="entry name" value="CNT_C_dom"/>
</dbReference>
<keyword evidence="1" id="KW-0472">Membrane</keyword>
<evidence type="ECO:0000313" key="4">
    <source>
        <dbReference type="Proteomes" id="UP000254821"/>
    </source>
</evidence>
<dbReference type="Pfam" id="PF07662">
    <property type="entry name" value="Nucleos_tra2_C"/>
    <property type="match status" value="1"/>
</dbReference>
<reference evidence="3 4" key="1">
    <citation type="submission" date="2018-06" db="EMBL/GenBank/DDBJ databases">
        <authorList>
            <consortium name="Pathogen Informatics"/>
            <person name="Doyle S."/>
        </authorList>
    </citation>
    <scope>NUCLEOTIDE SEQUENCE [LARGE SCALE GENOMIC DNA]</scope>
    <source>
        <strain evidence="3 4">NCTC8105</strain>
    </source>
</reference>
<name>A0A377PEF3_HAFAL</name>
<feature type="domain" description="Concentrative nucleoside transporter C-terminal" evidence="2">
    <location>
        <begin position="2"/>
        <end position="135"/>
    </location>
</feature>
<dbReference type="AlphaFoldDB" id="A0A377PEF3"/>
<dbReference type="GO" id="GO:0005337">
    <property type="term" value="F:nucleoside transmembrane transporter activity"/>
    <property type="evidence" value="ECO:0007669"/>
    <property type="project" value="InterPro"/>
</dbReference>
<dbReference type="GO" id="GO:0015293">
    <property type="term" value="F:symporter activity"/>
    <property type="evidence" value="ECO:0007669"/>
    <property type="project" value="TreeGrafter"/>
</dbReference>
<feature type="transmembrane region" description="Helical" evidence="1">
    <location>
        <begin position="12"/>
        <end position="30"/>
    </location>
</feature>
<organism evidence="3 4">
    <name type="scientific">Hafnia alvei</name>
    <dbReference type="NCBI Taxonomy" id="569"/>
    <lineage>
        <taxon>Bacteria</taxon>
        <taxon>Pseudomonadati</taxon>
        <taxon>Pseudomonadota</taxon>
        <taxon>Gammaproteobacteria</taxon>
        <taxon>Enterobacterales</taxon>
        <taxon>Hafniaceae</taxon>
        <taxon>Hafnia</taxon>
    </lineage>
</organism>
<gene>
    <name evidence="3" type="primary">nupX_2</name>
    <name evidence="3" type="ORF">NCTC8105_00745</name>
</gene>
<evidence type="ECO:0000259" key="2">
    <source>
        <dbReference type="Pfam" id="PF07662"/>
    </source>
</evidence>
<dbReference type="Proteomes" id="UP000254821">
    <property type="component" value="Unassembled WGS sequence"/>
</dbReference>
<protein>
    <submittedName>
        <fullName evidence="3">Nucleoside permease nupX</fullName>
    </submittedName>
</protein>
<evidence type="ECO:0000256" key="1">
    <source>
        <dbReference type="SAM" id="Phobius"/>
    </source>
</evidence>
<proteinExistence type="predicted"/>
<feature type="transmembrane region" description="Helical" evidence="1">
    <location>
        <begin position="79"/>
        <end position="103"/>
    </location>
</feature>
<dbReference type="GO" id="GO:0005886">
    <property type="term" value="C:plasma membrane"/>
    <property type="evidence" value="ECO:0007669"/>
    <property type="project" value="TreeGrafter"/>
</dbReference>
<dbReference type="PANTHER" id="PTHR10590">
    <property type="entry name" value="SODIUM/NUCLEOSIDE COTRANSPORTER"/>
    <property type="match status" value="1"/>
</dbReference>
<keyword evidence="1" id="KW-0812">Transmembrane</keyword>
<feature type="transmembrane region" description="Helical" evidence="1">
    <location>
        <begin position="115"/>
        <end position="139"/>
    </location>
</feature>
<accession>A0A377PEF3</accession>
<sequence>MGWFDYPQLSLELILGWVFSPIAYLIGVPWSESQIAGSFIGQKIIVNEFVAFMNFGEYLKADAEVAAAGLQVLSDHTKAIISFALCGFANLSSVAILLGGLGSMAPTRRHDIARFGLKAVAAGTLSNLMSATIAGFFLAL</sequence>
<dbReference type="EMBL" id="UGHP01000001">
    <property type="protein sequence ID" value="STQ78707.1"/>
    <property type="molecule type" value="Genomic_DNA"/>
</dbReference>
<dbReference type="InterPro" id="IPR008276">
    <property type="entry name" value="C_nuclsd_transpt"/>
</dbReference>
<evidence type="ECO:0000313" key="3">
    <source>
        <dbReference type="EMBL" id="STQ78707.1"/>
    </source>
</evidence>
<dbReference type="PANTHER" id="PTHR10590:SF4">
    <property type="entry name" value="SOLUTE CARRIER FAMILY 28 MEMBER 3"/>
    <property type="match status" value="1"/>
</dbReference>